<organism evidence="2 3">
    <name type="scientific">Capsaspora owczarzaki (strain ATCC 30864)</name>
    <dbReference type="NCBI Taxonomy" id="595528"/>
    <lineage>
        <taxon>Eukaryota</taxon>
        <taxon>Filasterea</taxon>
        <taxon>Capsaspora</taxon>
    </lineage>
</organism>
<name>A0A0D2X5N5_CAPO3</name>
<accession>A0A0D2X5N5</accession>
<gene>
    <name evidence="2" type="ORF">CAOG_008135</name>
</gene>
<feature type="compositionally biased region" description="Basic and acidic residues" evidence="1">
    <location>
        <begin position="122"/>
        <end position="135"/>
    </location>
</feature>
<keyword evidence="3" id="KW-1185">Reference proteome</keyword>
<protein>
    <submittedName>
        <fullName evidence="2">Uncharacterized protein</fullName>
    </submittedName>
</protein>
<feature type="compositionally biased region" description="Low complexity" evidence="1">
    <location>
        <begin position="138"/>
        <end position="152"/>
    </location>
</feature>
<feature type="compositionally biased region" description="Low complexity" evidence="1">
    <location>
        <begin position="111"/>
        <end position="121"/>
    </location>
</feature>
<evidence type="ECO:0000313" key="2">
    <source>
        <dbReference type="EMBL" id="KJE98119.1"/>
    </source>
</evidence>
<dbReference type="EMBL" id="KE346376">
    <property type="protein sequence ID" value="KJE98119.1"/>
    <property type="molecule type" value="Genomic_DNA"/>
</dbReference>
<evidence type="ECO:0000313" key="3">
    <source>
        <dbReference type="Proteomes" id="UP000008743"/>
    </source>
</evidence>
<feature type="region of interest" description="Disordered" evidence="1">
    <location>
        <begin position="111"/>
        <end position="167"/>
    </location>
</feature>
<dbReference type="Proteomes" id="UP000008743">
    <property type="component" value="Unassembled WGS sequence"/>
</dbReference>
<sequence>MPHVYITWLNKAVRTEAVKRKVAAAVSAAMGSVTAADVDPTKVSVKFQWKDEDQHVDGYGYRYDDYTPRSGAVSKVAKVAAAAKKAAPAKTAAVQKVELDSISARKAKGALAASRAAADKQAPTRKEVRASDAKAAKKAPAPGKKPVATLKKAAAKPKKAATKTKKN</sequence>
<feature type="compositionally biased region" description="Basic residues" evidence="1">
    <location>
        <begin position="153"/>
        <end position="167"/>
    </location>
</feature>
<dbReference type="AlphaFoldDB" id="A0A0D2X5N5"/>
<reference evidence="3" key="1">
    <citation type="submission" date="2011-02" db="EMBL/GenBank/DDBJ databases">
        <title>The Genome Sequence of Capsaspora owczarzaki ATCC 30864.</title>
        <authorList>
            <person name="Russ C."/>
            <person name="Cuomo C."/>
            <person name="Burger G."/>
            <person name="Gray M.W."/>
            <person name="Holland P.W.H."/>
            <person name="King N."/>
            <person name="Lang F.B.F."/>
            <person name="Roger A.J."/>
            <person name="Ruiz-Trillo I."/>
            <person name="Young S.K."/>
            <person name="Zeng Q."/>
            <person name="Gargeya S."/>
            <person name="Alvarado L."/>
            <person name="Berlin A."/>
            <person name="Chapman S.B."/>
            <person name="Chen Z."/>
            <person name="Freedman E."/>
            <person name="Gellesch M."/>
            <person name="Goldberg J."/>
            <person name="Griggs A."/>
            <person name="Gujja S."/>
            <person name="Heilman E."/>
            <person name="Heiman D."/>
            <person name="Howarth C."/>
            <person name="Mehta T."/>
            <person name="Neiman D."/>
            <person name="Pearson M."/>
            <person name="Roberts A."/>
            <person name="Saif S."/>
            <person name="Shea T."/>
            <person name="Shenoy N."/>
            <person name="Sisk P."/>
            <person name="Stolte C."/>
            <person name="Sykes S."/>
            <person name="White J."/>
            <person name="Yandava C."/>
            <person name="Haas B."/>
            <person name="Nusbaum C."/>
            <person name="Birren B."/>
        </authorList>
    </citation>
    <scope>NUCLEOTIDE SEQUENCE</scope>
    <source>
        <strain evidence="3">ATCC 30864</strain>
    </source>
</reference>
<evidence type="ECO:0000256" key="1">
    <source>
        <dbReference type="SAM" id="MobiDB-lite"/>
    </source>
</evidence>
<proteinExistence type="predicted"/>